<evidence type="ECO:0000313" key="2">
    <source>
        <dbReference type="EMBL" id="PRZ10127.1"/>
    </source>
</evidence>
<dbReference type="PROSITE" id="PS51186">
    <property type="entry name" value="GNAT"/>
    <property type="match status" value="1"/>
</dbReference>
<sequence length="395" mass="43074">MTTAPTPAPQATWRIIDAPHGASLDAPEAWAYRGIAEVERECALDEFGHDDVAQRAIDVLVGMQDQRYLRRRRLVAVEDQPDGTPRVVGHAVLYLPQTSNEHLADGRVAVLPSHRRRGIGAQLAERLRQIAVAEGRTTAFAEVDFAHEPVPAEDEADDRVLVPPTGSGAVAADHPGMVLARRLGLRLELVSRRSVLELPLPDGAAERFAADARAAAGPDYRVHTWQDRTPEEWIEQYADLETRLTMDEPNADLDLLPERWDADRVRFHDAEHAAAGRGYVVTAAEHVPTGQLVAVTMLLFARDRPELSEQETTVVLPEHRGHRLGMLVKAVNLQAHARVRPATRRISTWNNENNPHMLAINVALGFRPAGGCAALQANVADVVPADVGAAPPAGG</sequence>
<dbReference type="Gene3D" id="3.40.630.30">
    <property type="match status" value="1"/>
</dbReference>
<name>A0ABX5EI27_9MICO</name>
<evidence type="ECO:0000313" key="3">
    <source>
        <dbReference type="Proteomes" id="UP000239895"/>
    </source>
</evidence>
<reference evidence="2 3" key="1">
    <citation type="submission" date="2018-03" db="EMBL/GenBank/DDBJ databases">
        <title>Comparative analysis of microorganisms from saline springs in Andes Mountain Range, Colombia.</title>
        <authorList>
            <person name="Rubin E."/>
        </authorList>
    </citation>
    <scope>NUCLEOTIDE SEQUENCE [LARGE SCALE GENOMIC DNA]</scope>
    <source>
        <strain evidence="2 3">CG 23</strain>
    </source>
</reference>
<proteinExistence type="predicted"/>
<keyword evidence="3" id="KW-1185">Reference proteome</keyword>
<comment type="caution">
    <text evidence="2">The sequence shown here is derived from an EMBL/GenBank/DDBJ whole genome shotgun (WGS) entry which is preliminary data.</text>
</comment>
<accession>A0ABX5EI27</accession>
<dbReference type="CDD" id="cd04301">
    <property type="entry name" value="NAT_SF"/>
    <property type="match status" value="1"/>
</dbReference>
<dbReference type="RefSeq" id="WP_106264463.1">
    <property type="nucleotide sequence ID" value="NZ_PVTX01000001.1"/>
</dbReference>
<dbReference type="InterPro" id="IPR016181">
    <property type="entry name" value="Acyl_CoA_acyltransferase"/>
</dbReference>
<dbReference type="Pfam" id="PF00583">
    <property type="entry name" value="Acetyltransf_1"/>
    <property type="match status" value="1"/>
</dbReference>
<dbReference type="Proteomes" id="UP000239895">
    <property type="component" value="Unassembled WGS sequence"/>
</dbReference>
<organism evidence="2 3">
    <name type="scientific">Isoptericola halotolerans</name>
    <dbReference type="NCBI Taxonomy" id="300560"/>
    <lineage>
        <taxon>Bacteria</taxon>
        <taxon>Bacillati</taxon>
        <taxon>Actinomycetota</taxon>
        <taxon>Actinomycetes</taxon>
        <taxon>Micrococcales</taxon>
        <taxon>Promicromonosporaceae</taxon>
        <taxon>Isoptericola</taxon>
    </lineage>
</organism>
<feature type="domain" description="N-acetyltransferase" evidence="1">
    <location>
        <begin position="30"/>
        <end position="201"/>
    </location>
</feature>
<dbReference type="EMBL" id="PVTX01000001">
    <property type="protein sequence ID" value="PRZ10127.1"/>
    <property type="molecule type" value="Genomic_DNA"/>
</dbReference>
<protein>
    <submittedName>
        <fullName evidence="2">Acetyltransferase (GNAT) family protein</fullName>
    </submittedName>
</protein>
<dbReference type="InterPro" id="IPR000182">
    <property type="entry name" value="GNAT_dom"/>
</dbReference>
<dbReference type="SUPFAM" id="SSF55729">
    <property type="entry name" value="Acyl-CoA N-acyltransferases (Nat)"/>
    <property type="match status" value="2"/>
</dbReference>
<gene>
    <name evidence="2" type="ORF">BCL65_101265</name>
</gene>
<evidence type="ECO:0000259" key="1">
    <source>
        <dbReference type="PROSITE" id="PS51186"/>
    </source>
</evidence>